<dbReference type="Proteomes" id="UP000811246">
    <property type="component" value="Chromosome 10"/>
</dbReference>
<protein>
    <submittedName>
        <fullName evidence="2">Uncharacterized protein</fullName>
    </submittedName>
</protein>
<name>A0A922DUS5_CARIL</name>
<sequence>MAESKPVVSKVEMPLKRGVIRIEDGETSQGHDKRVIPIDQEAQKQSGSSREEMVKMFKEENEVQISKTPKIQKVIFLLRDHIEFVKYYEPRVVSLGPIHHGKEKYQLAETFKRNLAKVFVKSSGKTIEEICEAIDGKIKELRECFEEEVTKKYNDVELASILVIDGCAILQYIDLAISEKFKDFGIKNDSVAFCQQDLFLLENQVPYALLEMLMKLSKVENALRNSVEEFIKRNHNMVLMDKSSGPQPGKPSENPTHLLDRLRSSLLSTENAAKKKKTEVNLPTTQSSNGTKRNPQRSSDWQSCRTVQELKAAGIRVQRSKDNSLRGISFHINLQVYPGYLSLPPLIVDDSTGPKLLNLIAYEMCLDFDNDFGITSYVSFLDSLIDEANDVKELRKAHVLFNLLGSDKQVSKLFNEIGTDLVPDLDEHKDVRTQIQEYCDKKCWKYLGELKENYFSSPWTLLAFLGALLALALSATQTWYTVDSPPAPAISSARNSIKTCERDIDRSKVLIINLFVIFFCIYHHLI</sequence>
<evidence type="ECO:0000313" key="3">
    <source>
        <dbReference type="Proteomes" id="UP000811246"/>
    </source>
</evidence>
<organism evidence="2 3">
    <name type="scientific">Carya illinoinensis</name>
    <name type="common">Pecan</name>
    <dbReference type="NCBI Taxonomy" id="32201"/>
    <lineage>
        <taxon>Eukaryota</taxon>
        <taxon>Viridiplantae</taxon>
        <taxon>Streptophyta</taxon>
        <taxon>Embryophyta</taxon>
        <taxon>Tracheophyta</taxon>
        <taxon>Spermatophyta</taxon>
        <taxon>Magnoliopsida</taxon>
        <taxon>eudicotyledons</taxon>
        <taxon>Gunneridae</taxon>
        <taxon>Pentapetalae</taxon>
        <taxon>rosids</taxon>
        <taxon>fabids</taxon>
        <taxon>Fagales</taxon>
        <taxon>Juglandaceae</taxon>
        <taxon>Carya</taxon>
    </lineage>
</organism>
<dbReference type="InterPro" id="IPR004158">
    <property type="entry name" value="DUF247_pln"/>
</dbReference>
<accession>A0A922DUS5</accession>
<dbReference type="Pfam" id="PF03140">
    <property type="entry name" value="DUF247"/>
    <property type="match status" value="1"/>
</dbReference>
<evidence type="ECO:0000313" key="2">
    <source>
        <dbReference type="EMBL" id="KAG6690927.1"/>
    </source>
</evidence>
<dbReference type="EMBL" id="CM031834">
    <property type="protein sequence ID" value="KAG6690927.1"/>
    <property type="molecule type" value="Genomic_DNA"/>
</dbReference>
<feature type="region of interest" description="Disordered" evidence="1">
    <location>
        <begin position="270"/>
        <end position="303"/>
    </location>
</feature>
<dbReference type="AlphaFoldDB" id="A0A922DUS5"/>
<proteinExistence type="predicted"/>
<feature type="compositionally biased region" description="Polar residues" evidence="1">
    <location>
        <begin position="281"/>
        <end position="303"/>
    </location>
</feature>
<gene>
    <name evidence="2" type="ORF">I3842_10G037400</name>
</gene>
<reference evidence="2" key="1">
    <citation type="submission" date="2021-01" db="EMBL/GenBank/DDBJ databases">
        <authorList>
            <person name="Lovell J.T."/>
            <person name="Bentley N."/>
            <person name="Bhattarai G."/>
            <person name="Jenkins J.W."/>
            <person name="Sreedasyam A."/>
            <person name="Alarcon Y."/>
            <person name="Bock C."/>
            <person name="Boston L."/>
            <person name="Carlson J."/>
            <person name="Cervantes K."/>
            <person name="Clermont K."/>
            <person name="Krom N."/>
            <person name="Kubenka K."/>
            <person name="Mamidi S."/>
            <person name="Mattison C."/>
            <person name="Monteros M."/>
            <person name="Pisani C."/>
            <person name="Plott C."/>
            <person name="Rajasekar S."/>
            <person name="Rhein H.S."/>
            <person name="Rohla C."/>
            <person name="Song M."/>
            <person name="Hilaire R.S."/>
            <person name="Shu S."/>
            <person name="Wells L."/>
            <person name="Wang X."/>
            <person name="Webber J."/>
            <person name="Heerema R.J."/>
            <person name="Klein P."/>
            <person name="Conner P."/>
            <person name="Grauke L."/>
            <person name="Grimwood J."/>
            <person name="Schmutz J."/>
            <person name="Randall J.J."/>
        </authorList>
    </citation>
    <scope>NUCLEOTIDE SEQUENCE</scope>
    <source>
        <tissue evidence="2">Leaf</tissue>
    </source>
</reference>
<evidence type="ECO:0000256" key="1">
    <source>
        <dbReference type="SAM" id="MobiDB-lite"/>
    </source>
</evidence>
<dbReference type="PANTHER" id="PTHR31170:SF25">
    <property type="entry name" value="BNAA09G04570D PROTEIN"/>
    <property type="match status" value="1"/>
</dbReference>
<dbReference type="PANTHER" id="PTHR31170">
    <property type="entry name" value="BNAC04G53230D PROTEIN"/>
    <property type="match status" value="1"/>
</dbReference>
<comment type="caution">
    <text evidence="2">The sequence shown here is derived from an EMBL/GenBank/DDBJ whole genome shotgun (WGS) entry which is preliminary data.</text>
</comment>